<comment type="caution">
    <text evidence="2">The sequence shown here is derived from an EMBL/GenBank/DDBJ whole genome shotgun (WGS) entry which is preliminary data.</text>
</comment>
<evidence type="ECO:0000259" key="1">
    <source>
        <dbReference type="PROSITE" id="PS50181"/>
    </source>
</evidence>
<dbReference type="SUPFAM" id="SSF81383">
    <property type="entry name" value="F-box domain"/>
    <property type="match status" value="1"/>
</dbReference>
<dbReference type="InterPro" id="IPR036047">
    <property type="entry name" value="F-box-like_dom_sf"/>
</dbReference>
<accession>A0ABR3FZI5</accession>
<dbReference type="InterPro" id="IPR032675">
    <property type="entry name" value="LRR_dom_sf"/>
</dbReference>
<organism evidence="2 3">
    <name type="scientific">Marasmius crinis-equi</name>
    <dbReference type="NCBI Taxonomy" id="585013"/>
    <lineage>
        <taxon>Eukaryota</taxon>
        <taxon>Fungi</taxon>
        <taxon>Dikarya</taxon>
        <taxon>Basidiomycota</taxon>
        <taxon>Agaricomycotina</taxon>
        <taxon>Agaricomycetes</taxon>
        <taxon>Agaricomycetidae</taxon>
        <taxon>Agaricales</taxon>
        <taxon>Marasmiineae</taxon>
        <taxon>Marasmiaceae</taxon>
        <taxon>Marasmius</taxon>
    </lineage>
</organism>
<feature type="domain" description="F-box" evidence="1">
    <location>
        <begin position="1"/>
        <end position="45"/>
    </location>
</feature>
<proteinExistence type="predicted"/>
<dbReference type="CDD" id="cd09917">
    <property type="entry name" value="F-box_SF"/>
    <property type="match status" value="1"/>
</dbReference>
<gene>
    <name evidence="2" type="ORF">V5O48_001230</name>
</gene>
<sequence length="332" mass="36555">MSFQSLPAELLDNISQFLYPQDLARLARTCSRCLFPAQRFLYRDLSISPVFRNLDALPTIVKNPHLAPHIRSFSIELDSGATVLQSYYRGLAFALKLMSQLRSLQLSIDPGCSWVLDGVHPRSLTRFACSFPLDLHVTRFLHSTPTLVELDLDSPHEVADTAMPSIGVELIPNLEQFSGSCHAAGSIVPGRPVHSVHLSTGDLTENVVEQLALSASGIAVLMATSSLPAPRLLHLLSRHMQPLVYLRLMTTCDLSEATDADIDFYGSVATALSGLPDLQAFELSGMHWGALKKQEEDNHEQTVWQATPLSSEFPVTSENIDTENYSDLFLGL</sequence>
<reference evidence="2 3" key="1">
    <citation type="submission" date="2024-02" db="EMBL/GenBank/DDBJ databases">
        <title>A draft genome for the cacao thread blight pathogen Marasmius crinis-equi.</title>
        <authorList>
            <person name="Cohen S.P."/>
            <person name="Baruah I.K."/>
            <person name="Amoako-Attah I."/>
            <person name="Bukari Y."/>
            <person name="Meinhardt L.W."/>
            <person name="Bailey B.A."/>
        </authorList>
    </citation>
    <scope>NUCLEOTIDE SEQUENCE [LARGE SCALE GENOMIC DNA]</scope>
    <source>
        <strain evidence="2 3">GH-76</strain>
    </source>
</reference>
<dbReference type="EMBL" id="JBAHYK010000023">
    <property type="protein sequence ID" value="KAL0580765.1"/>
    <property type="molecule type" value="Genomic_DNA"/>
</dbReference>
<evidence type="ECO:0000313" key="2">
    <source>
        <dbReference type="EMBL" id="KAL0580765.1"/>
    </source>
</evidence>
<dbReference type="PROSITE" id="PS50181">
    <property type="entry name" value="FBOX"/>
    <property type="match status" value="1"/>
</dbReference>
<dbReference type="Proteomes" id="UP001465976">
    <property type="component" value="Unassembled WGS sequence"/>
</dbReference>
<protein>
    <recommendedName>
        <fullName evidence="1">F-box domain-containing protein</fullName>
    </recommendedName>
</protein>
<name>A0ABR3FZI5_9AGAR</name>
<dbReference type="Gene3D" id="3.80.10.10">
    <property type="entry name" value="Ribonuclease Inhibitor"/>
    <property type="match status" value="1"/>
</dbReference>
<keyword evidence="3" id="KW-1185">Reference proteome</keyword>
<dbReference type="InterPro" id="IPR001810">
    <property type="entry name" value="F-box_dom"/>
</dbReference>
<evidence type="ECO:0000313" key="3">
    <source>
        <dbReference type="Proteomes" id="UP001465976"/>
    </source>
</evidence>